<evidence type="ECO:0000256" key="1">
    <source>
        <dbReference type="SAM" id="MobiDB-lite"/>
    </source>
</evidence>
<feature type="compositionally biased region" description="Basic and acidic residues" evidence="1">
    <location>
        <begin position="56"/>
        <end position="77"/>
    </location>
</feature>
<protein>
    <recommendedName>
        <fullName evidence="2">CBF1-interacting co-repressor CIR N-terminal domain-containing protein</fullName>
    </recommendedName>
</protein>
<proteinExistence type="predicted"/>
<feature type="compositionally biased region" description="Low complexity" evidence="1">
    <location>
        <begin position="176"/>
        <end position="190"/>
    </location>
</feature>
<name>A0A8H5AXW1_9AGAR</name>
<dbReference type="InterPro" id="IPR039875">
    <property type="entry name" value="LENG1-like"/>
</dbReference>
<sequence length="295" mass="34013">MGKLNIAHHKSYHPYRRDNIDRVRRDEEEAKLKEEKEEGRMLLADSEARIDLLRERAGISEKAEEKKKRRDYDDTKHIASSSSMTGAILPTTNGHINLFEDLEMSALAAVAKVSKKTTANDEKGVALAPSAKDLNPWYSSASKDKPEDVEDDKRKREEYRKNAHDPLTSIERQLASRSSGFSSSSSSRGRMAPPVSTRALSDKPPEVQARLTRESSERERALELIRRKKRETLASMTPTTVNGDDAESGYGDVFNKREVEEAHRYKDRRWDGGWRREDRDRNRNWDRRSPPRHRR</sequence>
<feature type="compositionally biased region" description="Basic and acidic residues" evidence="1">
    <location>
        <begin position="254"/>
        <end position="289"/>
    </location>
</feature>
<feature type="compositionally biased region" description="Basic and acidic residues" evidence="1">
    <location>
        <begin position="142"/>
        <end position="164"/>
    </location>
</feature>
<dbReference type="AlphaFoldDB" id="A0A8H5AXW1"/>
<dbReference type="PANTHER" id="PTHR22093">
    <property type="entry name" value="LEUKOCYTE RECEPTOR CLUSTER LRC MEMBER 1"/>
    <property type="match status" value="1"/>
</dbReference>
<accession>A0A8H5AXW1</accession>
<evidence type="ECO:0000259" key="2">
    <source>
        <dbReference type="SMART" id="SM01083"/>
    </source>
</evidence>
<feature type="domain" description="CBF1-interacting co-repressor CIR N-terminal" evidence="2">
    <location>
        <begin position="11"/>
        <end position="47"/>
    </location>
</feature>
<reference evidence="3 4" key="1">
    <citation type="journal article" date="2020" name="ISME J.">
        <title>Uncovering the hidden diversity of litter-decomposition mechanisms in mushroom-forming fungi.</title>
        <authorList>
            <person name="Floudas D."/>
            <person name="Bentzer J."/>
            <person name="Ahren D."/>
            <person name="Johansson T."/>
            <person name="Persson P."/>
            <person name="Tunlid A."/>
        </authorList>
    </citation>
    <scope>NUCLEOTIDE SEQUENCE [LARGE SCALE GENOMIC DNA]</scope>
    <source>
        <strain evidence="3 4">CBS 101986</strain>
    </source>
</reference>
<feature type="compositionally biased region" description="Basic residues" evidence="1">
    <location>
        <begin position="1"/>
        <end position="14"/>
    </location>
</feature>
<dbReference type="OrthoDB" id="2159131at2759"/>
<keyword evidence="4" id="KW-1185">Reference proteome</keyword>
<feature type="compositionally biased region" description="Basic and acidic residues" evidence="1">
    <location>
        <begin position="200"/>
        <end position="225"/>
    </location>
</feature>
<evidence type="ECO:0000313" key="3">
    <source>
        <dbReference type="EMBL" id="KAF5312966.1"/>
    </source>
</evidence>
<dbReference type="PANTHER" id="PTHR22093:SF0">
    <property type="entry name" value="LEUKOCYTE RECEPTOR CLUSTER MEMBER 1"/>
    <property type="match status" value="1"/>
</dbReference>
<dbReference type="InterPro" id="IPR019339">
    <property type="entry name" value="CIR_N_dom"/>
</dbReference>
<dbReference type="SMART" id="SM01083">
    <property type="entry name" value="Cir_N"/>
    <property type="match status" value="1"/>
</dbReference>
<gene>
    <name evidence="3" type="ORF">D9619_003745</name>
</gene>
<feature type="region of interest" description="Disordered" evidence="1">
    <location>
        <begin position="134"/>
        <end position="295"/>
    </location>
</feature>
<feature type="region of interest" description="Disordered" evidence="1">
    <location>
        <begin position="1"/>
        <end position="20"/>
    </location>
</feature>
<comment type="caution">
    <text evidence="3">The sequence shown here is derived from an EMBL/GenBank/DDBJ whole genome shotgun (WGS) entry which is preliminary data.</text>
</comment>
<dbReference type="Pfam" id="PF10197">
    <property type="entry name" value="Cir_N"/>
    <property type="match status" value="1"/>
</dbReference>
<dbReference type="EMBL" id="JAACJJ010000056">
    <property type="protein sequence ID" value="KAF5312966.1"/>
    <property type="molecule type" value="Genomic_DNA"/>
</dbReference>
<dbReference type="Proteomes" id="UP000567179">
    <property type="component" value="Unassembled WGS sequence"/>
</dbReference>
<organism evidence="3 4">
    <name type="scientific">Psilocybe cf. subviscida</name>
    <dbReference type="NCBI Taxonomy" id="2480587"/>
    <lineage>
        <taxon>Eukaryota</taxon>
        <taxon>Fungi</taxon>
        <taxon>Dikarya</taxon>
        <taxon>Basidiomycota</taxon>
        <taxon>Agaricomycotina</taxon>
        <taxon>Agaricomycetes</taxon>
        <taxon>Agaricomycetidae</taxon>
        <taxon>Agaricales</taxon>
        <taxon>Agaricineae</taxon>
        <taxon>Strophariaceae</taxon>
        <taxon>Psilocybe</taxon>
    </lineage>
</organism>
<evidence type="ECO:0000313" key="4">
    <source>
        <dbReference type="Proteomes" id="UP000567179"/>
    </source>
</evidence>
<feature type="region of interest" description="Disordered" evidence="1">
    <location>
        <begin position="56"/>
        <end position="78"/>
    </location>
</feature>